<dbReference type="OrthoDB" id="1453802at2"/>
<reference evidence="2" key="1">
    <citation type="submission" date="2016-11" db="EMBL/GenBank/DDBJ databases">
        <authorList>
            <person name="Varghese N."/>
            <person name="Submissions S."/>
        </authorList>
    </citation>
    <scope>NUCLEOTIDE SEQUENCE [LARGE SCALE GENOMIC DNA]</scope>
    <source>
        <strain evidence="2">DSM 22638</strain>
    </source>
</reference>
<dbReference type="AlphaFoldDB" id="A0A1M5NRK8"/>
<accession>A0A1M5NRK8</accession>
<proteinExistence type="predicted"/>
<dbReference type="EMBL" id="FQWL01000005">
    <property type="protein sequence ID" value="SHG92191.1"/>
    <property type="molecule type" value="Genomic_DNA"/>
</dbReference>
<keyword evidence="2" id="KW-1185">Reference proteome</keyword>
<dbReference type="RefSeq" id="WP_073180968.1">
    <property type="nucleotide sequence ID" value="NZ_FQWL01000005.1"/>
</dbReference>
<sequence length="154" mass="17503">MKKAAILFFSIMIIALGAWSLNSFSNKISPSNTENVSSMDMKEYGNKYSDCINGSELDSFTKQVFETNFKTTKLPVKSIDKSLENYQRSLEVTIENLNAIDAHDFLHSEYERYKTEMSQETLSGVRAYYLAGAMKVCFNLDKSLNQDSNHLPQP</sequence>
<organism evidence="1 2">
    <name type="scientific">Flagellimonas flava</name>
    <dbReference type="NCBI Taxonomy" id="570519"/>
    <lineage>
        <taxon>Bacteria</taxon>
        <taxon>Pseudomonadati</taxon>
        <taxon>Bacteroidota</taxon>
        <taxon>Flavobacteriia</taxon>
        <taxon>Flavobacteriales</taxon>
        <taxon>Flavobacteriaceae</taxon>
        <taxon>Flagellimonas</taxon>
    </lineage>
</organism>
<dbReference type="Proteomes" id="UP000184532">
    <property type="component" value="Unassembled WGS sequence"/>
</dbReference>
<gene>
    <name evidence="1" type="ORF">SAMN04488116_2943</name>
</gene>
<evidence type="ECO:0000313" key="1">
    <source>
        <dbReference type="EMBL" id="SHG92191.1"/>
    </source>
</evidence>
<name>A0A1M5NRK8_9FLAO</name>
<protein>
    <submittedName>
        <fullName evidence="1">Uncharacterized protein</fullName>
    </submittedName>
</protein>
<evidence type="ECO:0000313" key="2">
    <source>
        <dbReference type="Proteomes" id="UP000184532"/>
    </source>
</evidence>